<gene>
    <name evidence="2" type="ORF">g.159366</name>
</gene>
<feature type="compositionally biased region" description="Basic and acidic residues" evidence="1">
    <location>
        <begin position="1"/>
        <end position="10"/>
    </location>
</feature>
<feature type="compositionally biased region" description="Basic and acidic residues" evidence="1">
    <location>
        <begin position="47"/>
        <end position="72"/>
    </location>
</feature>
<name>A0A2S2PZY5_9HEMI</name>
<accession>A0A2S2PZY5</accession>
<protein>
    <submittedName>
        <fullName evidence="2">Uncharacterized protein</fullName>
    </submittedName>
</protein>
<organism evidence="2">
    <name type="scientific">Sipha flava</name>
    <name type="common">yellow sugarcane aphid</name>
    <dbReference type="NCBI Taxonomy" id="143950"/>
    <lineage>
        <taxon>Eukaryota</taxon>
        <taxon>Metazoa</taxon>
        <taxon>Ecdysozoa</taxon>
        <taxon>Arthropoda</taxon>
        <taxon>Hexapoda</taxon>
        <taxon>Insecta</taxon>
        <taxon>Pterygota</taxon>
        <taxon>Neoptera</taxon>
        <taxon>Paraneoptera</taxon>
        <taxon>Hemiptera</taxon>
        <taxon>Sternorrhyncha</taxon>
        <taxon>Aphidomorpha</taxon>
        <taxon>Aphidoidea</taxon>
        <taxon>Aphididae</taxon>
        <taxon>Sipha</taxon>
    </lineage>
</organism>
<proteinExistence type="predicted"/>
<reference evidence="2" key="1">
    <citation type="submission" date="2018-04" db="EMBL/GenBank/DDBJ databases">
        <title>Transcriptome assembly of Sipha flava.</title>
        <authorList>
            <person name="Scully E.D."/>
            <person name="Geib S.M."/>
            <person name="Palmer N.A."/>
            <person name="Koch K."/>
            <person name="Bradshaw J."/>
            <person name="Heng-Moss T."/>
            <person name="Sarath G."/>
        </authorList>
    </citation>
    <scope>NUCLEOTIDE SEQUENCE</scope>
</reference>
<feature type="compositionally biased region" description="Basic residues" evidence="1">
    <location>
        <begin position="11"/>
        <end position="25"/>
    </location>
</feature>
<sequence>MTRRGRGEERKKRKRDIRIIIKKKNVANEKQIKCPSRRRRKSSRKRIAADGRNGRRERTPRGDKSRKPDELSNSRANVGGGWETRGKSPTPLRDDRTGARTTGPRLVPAYDVSQCRTTAPRR</sequence>
<feature type="region of interest" description="Disordered" evidence="1">
    <location>
        <begin position="1"/>
        <end position="122"/>
    </location>
</feature>
<dbReference type="AlphaFoldDB" id="A0A2S2PZY5"/>
<feature type="compositionally biased region" description="Basic residues" evidence="1">
    <location>
        <begin position="35"/>
        <end position="46"/>
    </location>
</feature>
<dbReference type="EMBL" id="GGMS01001727">
    <property type="protein sequence ID" value="MBY70930.1"/>
    <property type="molecule type" value="Transcribed_RNA"/>
</dbReference>
<evidence type="ECO:0000256" key="1">
    <source>
        <dbReference type="SAM" id="MobiDB-lite"/>
    </source>
</evidence>
<evidence type="ECO:0000313" key="2">
    <source>
        <dbReference type="EMBL" id="MBY70930.1"/>
    </source>
</evidence>